<proteinExistence type="predicted"/>
<comment type="caution">
    <text evidence="1">The sequence shown here is derived from an EMBL/GenBank/DDBJ whole genome shotgun (WGS) entry which is preliminary data.</text>
</comment>
<evidence type="ECO:0000313" key="2">
    <source>
        <dbReference type="Proteomes" id="UP001630303"/>
    </source>
</evidence>
<dbReference type="RefSeq" id="WP_408905319.1">
    <property type="nucleotide sequence ID" value="NZ_JAROCE010000002.1"/>
</dbReference>
<name>A0ABW9GF40_9MICO</name>
<organism evidence="1 2">
    <name type="scientific">Microbacterium mcarthurae</name>
    <dbReference type="NCBI Taxonomy" id="3035918"/>
    <lineage>
        <taxon>Bacteria</taxon>
        <taxon>Bacillati</taxon>
        <taxon>Actinomycetota</taxon>
        <taxon>Actinomycetes</taxon>
        <taxon>Micrococcales</taxon>
        <taxon>Microbacteriaceae</taxon>
        <taxon>Microbacterium</taxon>
    </lineage>
</organism>
<gene>
    <name evidence="1" type="ORF">P5G46_07045</name>
</gene>
<dbReference type="EMBL" id="JAROCE010000002">
    <property type="protein sequence ID" value="MFM2720255.1"/>
    <property type="molecule type" value="Genomic_DNA"/>
</dbReference>
<evidence type="ECO:0000313" key="1">
    <source>
        <dbReference type="EMBL" id="MFM2720255.1"/>
    </source>
</evidence>
<reference evidence="1 2" key="1">
    <citation type="submission" date="2023-03" db="EMBL/GenBank/DDBJ databases">
        <title>MT1 and MT2 Draft Genomes of Novel Species.</title>
        <authorList>
            <person name="Venkateswaran K."/>
        </authorList>
    </citation>
    <scope>NUCLEOTIDE SEQUENCE [LARGE SCALE GENOMIC DNA]</scope>
    <source>
        <strain evidence="1 2">IF8SW-P5</strain>
    </source>
</reference>
<evidence type="ECO:0008006" key="3">
    <source>
        <dbReference type="Google" id="ProtNLM"/>
    </source>
</evidence>
<sequence>MVQLDPGDWLPSHADYVRIRTEYENERGIRWTEEFSEVVRRKLAALSEDVIEEAHGGYLSGELDEKVLALIRRHSRIPPRADTLAEALTNPYVTVAEIADWLAAIPIALAAIDRKWSAQGMVDSAGELLSDLEPYFTGANDVLLEERVGWLYLHDRFRRRESQPLHVDVVQPLEALLSADPRFDAAERAYGEATNNLAQGNYGSAVSLTYSAVQEALQSLGAKGNDLSALFASAKDSGFLSNADSQLLQAIKNLLSWLTANRSARGNAHGASSATRADAQLALNTAASLMLRLMQFPSTET</sequence>
<accession>A0ABW9GF40</accession>
<protein>
    <recommendedName>
        <fullName evidence="3">Abortive infection protein-like C-terminal domain-containing protein</fullName>
    </recommendedName>
</protein>
<dbReference type="Proteomes" id="UP001630303">
    <property type="component" value="Unassembled WGS sequence"/>
</dbReference>
<keyword evidence="2" id="KW-1185">Reference proteome</keyword>